<gene>
    <name evidence="1" type="ORF">TSPGSL018_21678</name>
</gene>
<dbReference type="AlphaFoldDB" id="A0A061RZD8"/>
<feature type="non-terminal residue" evidence="1">
    <location>
        <position position="1"/>
    </location>
</feature>
<reference evidence="1" key="1">
    <citation type="submission" date="2014-05" db="EMBL/GenBank/DDBJ databases">
        <title>The transcriptome of the halophilic microalga Tetraselmis sp. GSL018 isolated from the Great Salt Lake, Utah.</title>
        <authorList>
            <person name="Jinkerson R.E."/>
            <person name="D'Adamo S."/>
            <person name="Posewitz M.C."/>
        </authorList>
    </citation>
    <scope>NUCLEOTIDE SEQUENCE</scope>
    <source>
        <strain evidence="1">GSL018</strain>
    </source>
</reference>
<protein>
    <submittedName>
        <fullName evidence="1">Uncharacterized protein</fullName>
    </submittedName>
</protein>
<feature type="non-terminal residue" evidence="1">
    <location>
        <position position="73"/>
    </location>
</feature>
<dbReference type="EMBL" id="GBEZ01009676">
    <property type="protein sequence ID" value="JAC75931.1"/>
    <property type="molecule type" value="Transcribed_RNA"/>
</dbReference>
<organism evidence="1">
    <name type="scientific">Tetraselmis sp. GSL018</name>
    <dbReference type="NCBI Taxonomy" id="582737"/>
    <lineage>
        <taxon>Eukaryota</taxon>
        <taxon>Viridiplantae</taxon>
        <taxon>Chlorophyta</taxon>
        <taxon>core chlorophytes</taxon>
        <taxon>Chlorodendrophyceae</taxon>
        <taxon>Chlorodendrales</taxon>
        <taxon>Chlorodendraceae</taxon>
        <taxon>Tetraselmis</taxon>
    </lineage>
</organism>
<evidence type="ECO:0000313" key="1">
    <source>
        <dbReference type="EMBL" id="JAC75931.1"/>
    </source>
</evidence>
<sequence length="73" mass="8406">KGKTETTGFADCPRFAPYILARLLRETQQLMSDLPRRNWPRAYNITKQDMEASRLVFVSLKGSKPRRKVAVPV</sequence>
<accession>A0A061RZD8</accession>
<name>A0A061RZD8_9CHLO</name>
<proteinExistence type="predicted"/>